<feature type="signal peptide" evidence="1">
    <location>
        <begin position="1"/>
        <end position="20"/>
    </location>
</feature>
<name>A0ABV8AS01_9BACT</name>
<dbReference type="EMBL" id="JBHRZS010000007">
    <property type="protein sequence ID" value="MFC3880445.1"/>
    <property type="molecule type" value="Genomic_DNA"/>
</dbReference>
<dbReference type="RefSeq" id="WP_377905803.1">
    <property type="nucleotide sequence ID" value="NZ_JBHRZS010000007.1"/>
</dbReference>
<evidence type="ECO:0000256" key="1">
    <source>
        <dbReference type="SAM" id="SignalP"/>
    </source>
</evidence>
<keyword evidence="3" id="KW-1185">Reference proteome</keyword>
<accession>A0ABV8AS01</accession>
<evidence type="ECO:0000313" key="2">
    <source>
        <dbReference type="EMBL" id="MFC3880445.1"/>
    </source>
</evidence>
<keyword evidence="1" id="KW-0732">Signal</keyword>
<evidence type="ECO:0000313" key="3">
    <source>
        <dbReference type="Proteomes" id="UP001595805"/>
    </source>
</evidence>
<sequence>MIKKILVIALVVGSSLLYHACSNMHVSGGVGMSFTGGPYGPRLTPTMNVGVYGGGPVRW</sequence>
<gene>
    <name evidence="2" type="ORF">ACFOSV_09675</name>
</gene>
<reference evidence="3" key="1">
    <citation type="journal article" date="2019" name="Int. J. Syst. Evol. Microbiol.">
        <title>The Global Catalogue of Microorganisms (GCM) 10K type strain sequencing project: providing services to taxonomists for standard genome sequencing and annotation.</title>
        <authorList>
            <consortium name="The Broad Institute Genomics Platform"/>
            <consortium name="The Broad Institute Genome Sequencing Center for Infectious Disease"/>
            <person name="Wu L."/>
            <person name="Ma J."/>
        </authorList>
    </citation>
    <scope>NUCLEOTIDE SEQUENCE [LARGE SCALE GENOMIC DNA]</scope>
    <source>
        <strain evidence="3">CCUG 60523</strain>
    </source>
</reference>
<dbReference type="Proteomes" id="UP001595805">
    <property type="component" value="Unassembled WGS sequence"/>
</dbReference>
<proteinExistence type="predicted"/>
<protein>
    <submittedName>
        <fullName evidence="2">Uncharacterized protein</fullName>
    </submittedName>
</protein>
<comment type="caution">
    <text evidence="2">The sequence shown here is derived from an EMBL/GenBank/DDBJ whole genome shotgun (WGS) entry which is preliminary data.</text>
</comment>
<organism evidence="2 3">
    <name type="scientific">Algoriphagus namhaensis</name>
    <dbReference type="NCBI Taxonomy" id="915353"/>
    <lineage>
        <taxon>Bacteria</taxon>
        <taxon>Pseudomonadati</taxon>
        <taxon>Bacteroidota</taxon>
        <taxon>Cytophagia</taxon>
        <taxon>Cytophagales</taxon>
        <taxon>Cyclobacteriaceae</taxon>
        <taxon>Algoriphagus</taxon>
    </lineage>
</organism>
<feature type="chain" id="PRO_5046084645" evidence="1">
    <location>
        <begin position="21"/>
        <end position="59"/>
    </location>
</feature>